<feature type="compositionally biased region" description="Gly residues" evidence="1">
    <location>
        <begin position="88"/>
        <end position="101"/>
    </location>
</feature>
<protein>
    <recommendedName>
        <fullName evidence="2">FAS1-like dehydratase domain-containing protein</fullName>
    </recommendedName>
</protein>
<evidence type="ECO:0000259" key="2">
    <source>
        <dbReference type="Pfam" id="PF13452"/>
    </source>
</evidence>
<name>A0A381PBB1_9ZZZZ</name>
<feature type="domain" description="FAS1-like dehydratase" evidence="2">
    <location>
        <begin position="98"/>
        <end position="158"/>
    </location>
</feature>
<dbReference type="AlphaFoldDB" id="A0A381PBB1"/>
<proteinExistence type="predicted"/>
<dbReference type="EMBL" id="UINC01000920">
    <property type="protein sequence ID" value="SUZ63597.1"/>
    <property type="molecule type" value="Genomic_DNA"/>
</dbReference>
<evidence type="ECO:0000256" key="1">
    <source>
        <dbReference type="SAM" id="MobiDB-lite"/>
    </source>
</evidence>
<dbReference type="InterPro" id="IPR039569">
    <property type="entry name" value="FAS1-like_DH_region"/>
</dbReference>
<dbReference type="SUPFAM" id="SSF54637">
    <property type="entry name" value="Thioesterase/thiol ester dehydrase-isomerase"/>
    <property type="match status" value="1"/>
</dbReference>
<evidence type="ECO:0000313" key="3">
    <source>
        <dbReference type="EMBL" id="SUZ63597.1"/>
    </source>
</evidence>
<feature type="region of interest" description="Disordered" evidence="1">
    <location>
        <begin position="63"/>
        <end position="136"/>
    </location>
</feature>
<dbReference type="Pfam" id="PF13452">
    <property type="entry name" value="FAS1_DH_region"/>
    <property type="match status" value="2"/>
</dbReference>
<accession>A0A381PBB1</accession>
<reference evidence="3" key="1">
    <citation type="submission" date="2018-05" db="EMBL/GenBank/DDBJ databases">
        <authorList>
            <person name="Lanie J.A."/>
            <person name="Ng W.-L."/>
            <person name="Kazmierczak K.M."/>
            <person name="Andrzejewski T.M."/>
            <person name="Davidsen T.M."/>
            <person name="Wayne K.J."/>
            <person name="Tettelin H."/>
            <person name="Glass J.I."/>
            <person name="Rusch D."/>
            <person name="Podicherti R."/>
            <person name="Tsui H.-C.T."/>
            <person name="Winkler M.E."/>
        </authorList>
    </citation>
    <scope>NUCLEOTIDE SEQUENCE</scope>
</reference>
<feature type="domain" description="FAS1-like dehydratase" evidence="2">
    <location>
        <begin position="4"/>
        <end position="67"/>
    </location>
</feature>
<organism evidence="3">
    <name type="scientific">marine metagenome</name>
    <dbReference type="NCBI Taxonomy" id="408172"/>
    <lineage>
        <taxon>unclassified sequences</taxon>
        <taxon>metagenomes</taxon>
        <taxon>ecological metagenomes</taxon>
    </lineage>
</organism>
<dbReference type="CDD" id="cd03441">
    <property type="entry name" value="R_hydratase_like"/>
    <property type="match status" value="1"/>
</dbReference>
<dbReference type="InterPro" id="IPR029069">
    <property type="entry name" value="HotDog_dom_sf"/>
</dbReference>
<sequence>MAVGKFPIEASHIMMFARSIGDDNQIYYDEDYAKEAETGGVIAPPTFVQASAQFDPEYGLRPKIGGDGWFGSGGKPTGVRPREDSAGGSDGSGGGGGGGGLHAEQRYIYHRHPKVGDVLTTTNKPGKTWEKEGKRSGKLVFSESITEYRDQDGELVVTAIGTGVRTERPVDQG</sequence>
<dbReference type="Gene3D" id="3.10.129.10">
    <property type="entry name" value="Hotdog Thioesterase"/>
    <property type="match status" value="1"/>
</dbReference>
<feature type="compositionally biased region" description="Gly residues" evidence="1">
    <location>
        <begin position="65"/>
        <end position="76"/>
    </location>
</feature>
<gene>
    <name evidence="3" type="ORF">METZ01_LOCUS16451</name>
</gene>